<evidence type="ECO:0000313" key="16">
    <source>
        <dbReference type="Proteomes" id="UP000000321"/>
    </source>
</evidence>
<dbReference type="InterPro" id="IPR001173">
    <property type="entry name" value="Glyco_trans_2-like"/>
</dbReference>
<evidence type="ECO:0000256" key="4">
    <source>
        <dbReference type="ARBA" id="ARBA00020585"/>
    </source>
</evidence>
<evidence type="ECO:0000256" key="3">
    <source>
        <dbReference type="ARBA" id="ARBA00009337"/>
    </source>
</evidence>
<dbReference type="Proteomes" id="UP000000321">
    <property type="component" value="Unassembled WGS sequence"/>
</dbReference>
<keyword evidence="8 15" id="KW-0808">Transferase</keyword>
<feature type="domain" description="Glycosyltransferase 2-like" evidence="14">
    <location>
        <begin position="265"/>
        <end position="469"/>
    </location>
</feature>
<comment type="subcellular location">
    <subcellularLocation>
        <location evidence="1">Cell inner membrane</location>
        <topology evidence="1">Multi-pass membrane protein</topology>
    </subcellularLocation>
</comment>
<dbReference type="InterPro" id="IPR050321">
    <property type="entry name" value="Glycosyltr_2/OpgH_subfam"/>
</dbReference>
<comment type="caution">
    <text evidence="15">The sequence shown here is derived from an EMBL/GenBank/DDBJ whole genome shotgun (WGS) entry which is preliminary data.</text>
</comment>
<dbReference type="GO" id="GO:0016758">
    <property type="term" value="F:hexosyltransferase activity"/>
    <property type="evidence" value="ECO:0007669"/>
    <property type="project" value="TreeGrafter"/>
</dbReference>
<evidence type="ECO:0000256" key="12">
    <source>
        <dbReference type="SAM" id="MobiDB-lite"/>
    </source>
</evidence>
<dbReference type="CDD" id="cd04191">
    <property type="entry name" value="Glucan_BSP_MdoH"/>
    <property type="match status" value="1"/>
</dbReference>
<keyword evidence="7" id="KW-0328">Glycosyltransferase</keyword>
<evidence type="ECO:0000256" key="5">
    <source>
        <dbReference type="ARBA" id="ARBA00022475"/>
    </source>
</evidence>
<evidence type="ECO:0000256" key="11">
    <source>
        <dbReference type="ARBA" id="ARBA00023136"/>
    </source>
</evidence>
<feature type="transmembrane region" description="Helical" evidence="13">
    <location>
        <begin position="595"/>
        <end position="614"/>
    </location>
</feature>
<dbReference type="GO" id="GO:0005886">
    <property type="term" value="C:plasma membrane"/>
    <property type="evidence" value="ECO:0007669"/>
    <property type="project" value="UniProtKB-SubCell"/>
</dbReference>
<evidence type="ECO:0000256" key="10">
    <source>
        <dbReference type="ARBA" id="ARBA00022989"/>
    </source>
</evidence>
<dbReference type="EMBL" id="AAPJ01000004">
    <property type="protein sequence ID" value="EAS49607.1"/>
    <property type="molecule type" value="Genomic_DNA"/>
</dbReference>
<feature type="transmembrane region" description="Helical" evidence="13">
    <location>
        <begin position="519"/>
        <end position="543"/>
    </location>
</feature>
<dbReference type="PANTHER" id="PTHR43867:SF5">
    <property type="entry name" value="GLUCANS BIOSYNTHESIS GLUCOSYLTRANSFERASE H"/>
    <property type="match status" value="1"/>
</dbReference>
<evidence type="ECO:0000256" key="8">
    <source>
        <dbReference type="ARBA" id="ARBA00022679"/>
    </source>
</evidence>
<comment type="similarity">
    <text evidence="3">Belongs to the glycosyltransferase 2 family. OpgH subfamily.</text>
</comment>
<dbReference type="NCBIfam" id="NF003962">
    <property type="entry name" value="PRK05454.2-5"/>
    <property type="match status" value="1"/>
</dbReference>
<feature type="region of interest" description="Disordered" evidence="12">
    <location>
        <begin position="1"/>
        <end position="30"/>
    </location>
</feature>
<sequence>MQRSSNGRVFRPSCGRSCAARGPQGWPRHSSSFEVRDVLREPQGGGDIREMVETGRVAAPEAAPPVIETAGWPIALRRWFVAALNLATIVGLAAGVTLILSGDGIDALEAVILAGFALATPWTVLGFWNAVIGLVLLHGPADPAASVYPFFEAGPAGRPARLASRTAIVMTLRNEAPEPSFERLEAMRRSLAKTGLADHFRFFILSDTDDAEIGQREEAAFEGFTAIFAPGHEPVYRRRRDNAGYKAGNIAAFLADEGAAYDYFLPLDSDSVMAGDVIVRMVAAMERHPRLGILQSLVVGMPANSGFARIFQFGMRHGMRSFTMGAAWWNADCGPYWGHNAVIRTAAFRAHCKLPNLPGRPPLGGPVLSHDQLEAAYMRRAGYEVRVIPVETRSYETNPPTLPDFAKRDLRWCQGNMQYWRFLFTPGLAPLSRFQILQAILMYMAPPAWLAMTIAACAKAVTGTFDARYVELGLGLFAVIFFLSISPKLAGALDVVLTRGAVRSYGGPLRFAVSTLVEILMSMLMAPVVAVYVTIFLAGLPFGRSVTWSGQNRDVLGVGWGSAIRAMWPQTLFGGVMAVTLFAAAPLALVWSLPFVAGLLVAIPFTVVTAMPVLGRVLSRAGLFAVPEESALPMVLKDLVPATARRWRRPVAGEAVRNAYAAPVPIRIDADIGSR</sequence>
<feature type="transmembrane region" description="Helical" evidence="13">
    <location>
        <begin position="79"/>
        <end position="100"/>
    </location>
</feature>
<name>Q1YHH2_AURMS</name>
<keyword evidence="6" id="KW-0997">Cell inner membrane</keyword>
<feature type="transmembrane region" description="Helical" evidence="13">
    <location>
        <begin position="112"/>
        <end position="137"/>
    </location>
</feature>
<dbReference type="InterPro" id="IPR029044">
    <property type="entry name" value="Nucleotide-diphossugar_trans"/>
</dbReference>
<keyword evidence="16" id="KW-1185">Reference proteome</keyword>
<gene>
    <name evidence="15" type="ORF">SI859A1_00260</name>
</gene>
<feature type="transmembrane region" description="Helical" evidence="13">
    <location>
        <begin position="469"/>
        <end position="486"/>
    </location>
</feature>
<protein>
    <recommendedName>
        <fullName evidence="4">Glucans biosynthesis glucosyltransferase H</fullName>
    </recommendedName>
</protein>
<feature type="transmembrane region" description="Helical" evidence="13">
    <location>
        <begin position="436"/>
        <end position="457"/>
    </location>
</feature>
<feature type="transmembrane region" description="Helical" evidence="13">
    <location>
        <begin position="571"/>
        <end position="589"/>
    </location>
</feature>
<evidence type="ECO:0000256" key="1">
    <source>
        <dbReference type="ARBA" id="ARBA00004429"/>
    </source>
</evidence>
<keyword evidence="5" id="KW-1003">Cell membrane</keyword>
<evidence type="ECO:0000256" key="6">
    <source>
        <dbReference type="ARBA" id="ARBA00022519"/>
    </source>
</evidence>
<comment type="pathway">
    <text evidence="2">Glycan metabolism; osmoregulated periplasmic glucan (OPG) biosynthesis.</text>
</comment>
<dbReference type="Gene3D" id="3.90.550.10">
    <property type="entry name" value="Spore Coat Polysaccharide Biosynthesis Protein SpsA, Chain A"/>
    <property type="match status" value="1"/>
</dbReference>
<evidence type="ECO:0000256" key="13">
    <source>
        <dbReference type="SAM" id="Phobius"/>
    </source>
</evidence>
<organism evidence="15 16">
    <name type="scientific">Aurantimonas manganoxydans (strain ATCC BAA-1229 / DSM 21871 / SI85-9A1)</name>
    <dbReference type="NCBI Taxonomy" id="287752"/>
    <lineage>
        <taxon>Bacteria</taxon>
        <taxon>Pseudomonadati</taxon>
        <taxon>Pseudomonadota</taxon>
        <taxon>Alphaproteobacteria</taxon>
        <taxon>Hyphomicrobiales</taxon>
        <taxon>Aurantimonadaceae</taxon>
        <taxon>Aurantimonas</taxon>
    </lineage>
</organism>
<evidence type="ECO:0000256" key="2">
    <source>
        <dbReference type="ARBA" id="ARBA00005001"/>
    </source>
</evidence>
<reference evidence="15 16" key="1">
    <citation type="journal article" date="2008" name="Appl. Environ. Microbiol.">
        <title>Genomic insights into Mn(II) oxidation by the marine alphaproteobacterium Aurantimonas sp. strain SI85-9A1.</title>
        <authorList>
            <person name="Dick G.J."/>
            <person name="Podell S."/>
            <person name="Johnson H.A."/>
            <person name="Rivera-Espinoza Y."/>
            <person name="Bernier-Latmani R."/>
            <person name="McCarthy J.K."/>
            <person name="Torpey J.W."/>
            <person name="Clement B.G."/>
            <person name="Gaasterland T."/>
            <person name="Tebo B.M."/>
        </authorList>
    </citation>
    <scope>NUCLEOTIDE SEQUENCE [LARGE SCALE GENOMIC DNA]</scope>
    <source>
        <strain evidence="15 16">SI85-9A1</strain>
    </source>
</reference>
<proteinExistence type="inferred from homology"/>
<evidence type="ECO:0000259" key="14">
    <source>
        <dbReference type="Pfam" id="PF13632"/>
    </source>
</evidence>
<evidence type="ECO:0000256" key="9">
    <source>
        <dbReference type="ARBA" id="ARBA00022692"/>
    </source>
</evidence>
<keyword evidence="11 13" id="KW-0472">Membrane</keyword>
<dbReference type="Pfam" id="PF13632">
    <property type="entry name" value="Glyco_trans_2_3"/>
    <property type="match status" value="1"/>
</dbReference>
<dbReference type="PANTHER" id="PTHR43867">
    <property type="entry name" value="CELLULOSE SYNTHASE CATALYTIC SUBUNIT A [UDP-FORMING]"/>
    <property type="match status" value="1"/>
</dbReference>
<evidence type="ECO:0000256" key="7">
    <source>
        <dbReference type="ARBA" id="ARBA00022676"/>
    </source>
</evidence>
<evidence type="ECO:0000313" key="15">
    <source>
        <dbReference type="EMBL" id="EAS49607.1"/>
    </source>
</evidence>
<dbReference type="SUPFAM" id="SSF53448">
    <property type="entry name" value="Nucleotide-diphospho-sugar transferases"/>
    <property type="match status" value="1"/>
</dbReference>
<dbReference type="HOGENOM" id="CLU_015730_1_2_5"/>
<keyword evidence="9 13" id="KW-0812">Transmembrane</keyword>
<dbReference type="NCBIfam" id="NF003958">
    <property type="entry name" value="PRK05454.2-1"/>
    <property type="match status" value="1"/>
</dbReference>
<accession>Q1YHH2</accession>
<dbReference type="BioCyc" id="AURANTIMONAS:SI859A1_00260-MONOMER"/>
<keyword evidence="10 13" id="KW-1133">Transmembrane helix</keyword>
<dbReference type="AlphaFoldDB" id="Q1YHH2"/>